<proteinExistence type="predicted"/>
<dbReference type="Pfam" id="PF00849">
    <property type="entry name" value="PseudoU_synth_2"/>
    <property type="match status" value="1"/>
</dbReference>
<dbReference type="EMBL" id="WOWS01000001">
    <property type="protein sequence ID" value="MUU76885.1"/>
    <property type="molecule type" value="Genomic_DNA"/>
</dbReference>
<sequence>MFNTENGCFHPLEIHSEKLPEQFTFPFYYTPHPLCIKAADEVKSYLSAQQDFEHNFGLDKSKKGLKLGKMFGVMLVETFDEQLGFLAAFSGKLAESNHLKGFVPPVYDTLNTEGFYKQNEAYLNDLTARIEELELNPEIEKALEKLKKLKLEKIQKLQDFKANAKTEKQKRKQRRVEAELNLTDTEKAFFFEELKQQSIQSNIDLKYLKLHLEDALNKAEKNLAQLQNPIEALKLERKTLSARLQKEIHEHYKFLNAKGETKDLITIFNNTDLGKPPSAAGECAAPKLFQYAYQNNLKPIAMAEFYWGIAPTKEVRKHGQFYPSCRGRCEPILGHMMQGLDVEPNPIELAGVFNGELEIIYEDDYLLLVNKPHEFLSVPGKTIKDSVLTRMQAYLPNATGPLLLHRLDMSTSGLLLVAKNERTHKKLQKQFIERTVKKCYVALLDGVLNVEQGLIDLPLRVDLNNRPRQLVCYEHGKKATTKFEVVEVVDNKTRIHFYPISGRTHQLRIHAAHHKGLNMPIVGDDLYGRISNRLHLHAESLSFEHPVKKEWVSFSCEASF</sequence>
<dbReference type="AlphaFoldDB" id="A0A6L6U4A3"/>
<dbReference type="SUPFAM" id="SSF55120">
    <property type="entry name" value="Pseudouridine synthase"/>
    <property type="match status" value="1"/>
</dbReference>
<dbReference type="PANTHER" id="PTHR21600">
    <property type="entry name" value="MITOCHONDRIAL RNA PSEUDOURIDINE SYNTHASE"/>
    <property type="match status" value="1"/>
</dbReference>
<dbReference type="GO" id="GO:0003723">
    <property type="term" value="F:RNA binding"/>
    <property type="evidence" value="ECO:0007669"/>
    <property type="project" value="InterPro"/>
</dbReference>
<dbReference type="GO" id="GO:0009982">
    <property type="term" value="F:pseudouridine synthase activity"/>
    <property type="evidence" value="ECO:0007669"/>
    <property type="project" value="InterPro"/>
</dbReference>
<evidence type="ECO:0000256" key="1">
    <source>
        <dbReference type="SAM" id="Coils"/>
    </source>
</evidence>
<comment type="caution">
    <text evidence="3">The sequence shown here is derived from an EMBL/GenBank/DDBJ whole genome shotgun (WGS) entry which is preliminary data.</text>
</comment>
<dbReference type="Proteomes" id="UP000478208">
    <property type="component" value="Unassembled WGS sequence"/>
</dbReference>
<evidence type="ECO:0000313" key="3">
    <source>
        <dbReference type="EMBL" id="MUU76885.1"/>
    </source>
</evidence>
<gene>
    <name evidence="3" type="ORF">GN138_00365</name>
</gene>
<dbReference type="GO" id="GO:0000455">
    <property type="term" value="P:enzyme-directed rRNA pseudouridine synthesis"/>
    <property type="evidence" value="ECO:0007669"/>
    <property type="project" value="TreeGrafter"/>
</dbReference>
<keyword evidence="1" id="KW-0175">Coiled coil</keyword>
<accession>A0A6L6U4A3</accession>
<feature type="coiled-coil region" evidence="1">
    <location>
        <begin position="116"/>
        <end position="181"/>
    </location>
</feature>
<keyword evidence="4" id="KW-1185">Reference proteome</keyword>
<evidence type="ECO:0000313" key="4">
    <source>
        <dbReference type="Proteomes" id="UP000478208"/>
    </source>
</evidence>
<protein>
    <submittedName>
        <fullName evidence="3">RNA pseudouridine synthase</fullName>
    </submittedName>
</protein>
<dbReference type="InterPro" id="IPR006224">
    <property type="entry name" value="PsdUridine_synth_RluA-like_CS"/>
</dbReference>
<dbReference type="CDD" id="cd02869">
    <property type="entry name" value="PseudoU_synth_RluA_like"/>
    <property type="match status" value="1"/>
</dbReference>
<dbReference type="InterPro" id="IPR020103">
    <property type="entry name" value="PsdUridine_synth_cat_dom_sf"/>
</dbReference>
<dbReference type="PANTHER" id="PTHR21600:SF89">
    <property type="entry name" value="RIBOSOMAL LARGE SUBUNIT PSEUDOURIDINE SYNTHASE A"/>
    <property type="match status" value="1"/>
</dbReference>
<feature type="coiled-coil region" evidence="1">
    <location>
        <begin position="209"/>
        <end position="250"/>
    </location>
</feature>
<dbReference type="InterPro" id="IPR050188">
    <property type="entry name" value="RluA_PseudoU_synthase"/>
</dbReference>
<organism evidence="3 4">
    <name type="scientific">Winogradskyella endarachnes</name>
    <dbReference type="NCBI Taxonomy" id="2681965"/>
    <lineage>
        <taxon>Bacteria</taxon>
        <taxon>Pseudomonadati</taxon>
        <taxon>Bacteroidota</taxon>
        <taxon>Flavobacteriia</taxon>
        <taxon>Flavobacteriales</taxon>
        <taxon>Flavobacteriaceae</taxon>
        <taxon>Winogradskyella</taxon>
    </lineage>
</organism>
<dbReference type="PROSITE" id="PS01129">
    <property type="entry name" value="PSI_RLU"/>
    <property type="match status" value="1"/>
</dbReference>
<evidence type="ECO:0000259" key="2">
    <source>
        <dbReference type="Pfam" id="PF00849"/>
    </source>
</evidence>
<reference evidence="3 4" key="1">
    <citation type="submission" date="2019-12" db="EMBL/GenBank/DDBJ databases">
        <authorList>
            <person name="Li J."/>
        </authorList>
    </citation>
    <scope>NUCLEOTIDE SEQUENCE [LARGE SCALE GENOMIC DNA]</scope>
    <source>
        <strain evidence="3 4">HL2-2</strain>
    </source>
</reference>
<dbReference type="Gene3D" id="3.30.2350.10">
    <property type="entry name" value="Pseudouridine synthase"/>
    <property type="match status" value="1"/>
</dbReference>
<name>A0A6L6U4A3_9FLAO</name>
<dbReference type="GO" id="GO:0140098">
    <property type="term" value="F:catalytic activity, acting on RNA"/>
    <property type="evidence" value="ECO:0007669"/>
    <property type="project" value="UniProtKB-ARBA"/>
</dbReference>
<feature type="domain" description="Pseudouridine synthase RsuA/RluA-like" evidence="2">
    <location>
        <begin position="366"/>
        <end position="513"/>
    </location>
</feature>
<dbReference type="InterPro" id="IPR006145">
    <property type="entry name" value="PsdUridine_synth_RsuA/RluA"/>
</dbReference>